<dbReference type="EMBL" id="JARJLG010000264">
    <property type="protein sequence ID" value="KAJ7721830.1"/>
    <property type="molecule type" value="Genomic_DNA"/>
</dbReference>
<dbReference type="EMBL" id="JARJLG010000046">
    <property type="protein sequence ID" value="KAJ7761208.1"/>
    <property type="molecule type" value="Genomic_DNA"/>
</dbReference>
<organism evidence="3 5">
    <name type="scientific">Mycena maculata</name>
    <dbReference type="NCBI Taxonomy" id="230809"/>
    <lineage>
        <taxon>Eukaryota</taxon>
        <taxon>Fungi</taxon>
        <taxon>Dikarya</taxon>
        <taxon>Basidiomycota</taxon>
        <taxon>Agaricomycotina</taxon>
        <taxon>Agaricomycetes</taxon>
        <taxon>Agaricomycetidae</taxon>
        <taxon>Agaricales</taxon>
        <taxon>Marasmiineae</taxon>
        <taxon>Mycenaceae</taxon>
        <taxon>Mycena</taxon>
    </lineage>
</organism>
<reference evidence="3" key="1">
    <citation type="submission" date="2023-03" db="EMBL/GenBank/DDBJ databases">
        <title>Massive genome expansion in bonnet fungi (Mycena s.s.) driven by repeated elements and novel gene families across ecological guilds.</title>
        <authorList>
            <consortium name="Lawrence Berkeley National Laboratory"/>
            <person name="Harder C.B."/>
            <person name="Miyauchi S."/>
            <person name="Viragh M."/>
            <person name="Kuo A."/>
            <person name="Thoen E."/>
            <person name="Andreopoulos B."/>
            <person name="Lu D."/>
            <person name="Skrede I."/>
            <person name="Drula E."/>
            <person name="Henrissat B."/>
            <person name="Morin E."/>
            <person name="Kohler A."/>
            <person name="Barry K."/>
            <person name="LaButti K."/>
            <person name="Morin E."/>
            <person name="Salamov A."/>
            <person name="Lipzen A."/>
            <person name="Mereny Z."/>
            <person name="Hegedus B."/>
            <person name="Baldrian P."/>
            <person name="Stursova M."/>
            <person name="Weitz H."/>
            <person name="Taylor A."/>
            <person name="Grigoriev I.V."/>
            <person name="Nagy L.G."/>
            <person name="Martin F."/>
            <person name="Kauserud H."/>
        </authorList>
    </citation>
    <scope>NUCLEOTIDE SEQUENCE</scope>
    <source>
        <strain evidence="3">CBHHK188m</strain>
    </source>
</reference>
<sequence length="177" mass="20140">MAGYNERKAQDFMKDLVAINKGNLDPESYRWPNIDYGEVSPATCNSILSLLGEPDRGKFDTLPDTPETPQKHQIARMVDLQVKKRAYLAAQRISDAKDLELSLKSSLLPIYDWLKDVRRGEDMVQDKRTVNFTLYQRLNAIRQALDEVEALIRGPPEDDVTEYSESESGNTTAVAYR</sequence>
<name>A0AAD7IJR0_9AGAR</name>
<evidence type="ECO:0000313" key="4">
    <source>
        <dbReference type="EMBL" id="KAJ7761208.1"/>
    </source>
</evidence>
<dbReference type="AlphaFoldDB" id="A0AAD7IJR0"/>
<dbReference type="Proteomes" id="UP001215280">
    <property type="component" value="Unassembled WGS sequence"/>
</dbReference>
<keyword evidence="5" id="KW-1185">Reference proteome</keyword>
<evidence type="ECO:0000313" key="5">
    <source>
        <dbReference type="Proteomes" id="UP001215280"/>
    </source>
</evidence>
<evidence type="ECO:0000313" key="3">
    <source>
        <dbReference type="EMBL" id="KAJ7744763.1"/>
    </source>
</evidence>
<accession>A0AAD7IJR0</accession>
<dbReference type="EMBL" id="JARJLG010000106">
    <property type="protein sequence ID" value="KAJ7744763.1"/>
    <property type="molecule type" value="Genomic_DNA"/>
</dbReference>
<feature type="compositionally biased region" description="Polar residues" evidence="1">
    <location>
        <begin position="166"/>
        <end position="177"/>
    </location>
</feature>
<gene>
    <name evidence="4" type="ORF">DFH07DRAFT_815742</name>
    <name evidence="3" type="ORF">DFH07DRAFT_834270</name>
    <name evidence="2" type="ORF">DFH07DRAFT_857422</name>
</gene>
<comment type="caution">
    <text evidence="3">The sequence shown here is derived from an EMBL/GenBank/DDBJ whole genome shotgun (WGS) entry which is preliminary data.</text>
</comment>
<proteinExistence type="predicted"/>
<evidence type="ECO:0000256" key="1">
    <source>
        <dbReference type="SAM" id="MobiDB-lite"/>
    </source>
</evidence>
<evidence type="ECO:0000313" key="2">
    <source>
        <dbReference type="EMBL" id="KAJ7721830.1"/>
    </source>
</evidence>
<protein>
    <submittedName>
        <fullName evidence="3">Uncharacterized protein</fullName>
    </submittedName>
</protein>
<feature type="region of interest" description="Disordered" evidence="1">
    <location>
        <begin position="156"/>
        <end position="177"/>
    </location>
</feature>